<evidence type="ECO:0000313" key="11">
    <source>
        <dbReference type="EMBL" id="GLQ75169.1"/>
    </source>
</evidence>
<evidence type="ECO:0000313" key="12">
    <source>
        <dbReference type="Proteomes" id="UP001156690"/>
    </source>
</evidence>
<dbReference type="CDD" id="cd16917">
    <property type="entry name" value="HATPase_UhpB-NarQ-NarX-like"/>
    <property type="match status" value="1"/>
</dbReference>
<dbReference type="PANTHER" id="PTHR24421:SF10">
    <property type="entry name" value="NITRATE_NITRITE SENSOR PROTEIN NARQ"/>
    <property type="match status" value="1"/>
</dbReference>
<keyword evidence="6" id="KW-0418">Kinase</keyword>
<keyword evidence="12" id="KW-1185">Reference proteome</keyword>
<dbReference type="Gene3D" id="1.20.5.1930">
    <property type="match status" value="1"/>
</dbReference>
<proteinExistence type="predicted"/>
<feature type="transmembrane region" description="Helical" evidence="9">
    <location>
        <begin position="12"/>
        <end position="32"/>
    </location>
</feature>
<dbReference type="GO" id="GO:0005524">
    <property type="term" value="F:ATP binding"/>
    <property type="evidence" value="ECO:0007669"/>
    <property type="project" value="UniProtKB-KW"/>
</dbReference>
<sequence length="336" mass="38353">MTEEENRFKQRTIVLSQIPILLMLIYILAHIYTETDPLFTQEYSDKVARAVQEEMAEDTYINNEFKSISPVQKHELDSFLLELSIFIFLACVLVAGWVSVVHINRSELANKQLVLLNKQLIDMQEEERARVSRELHDGINQILVSTKMRFENIENANPNDQILMQTDLGRKSVDLAMDEIRRISKALRPAVLDDFGLVVAIENLAKECRTRSGIDVVFEHQIDESLCSRNVEHALYRVAQEAIHNAEKYSKSNAIDIVLQEEKSQIIFTVADDGKGFDLSDVENRNKTIESGMGLTNIRKRIELIGGLLEVNSDPDDGTEIRVTFAISMDDERNEV</sequence>
<evidence type="ECO:0000256" key="6">
    <source>
        <dbReference type="ARBA" id="ARBA00022777"/>
    </source>
</evidence>
<dbReference type="RefSeq" id="WP_126608731.1">
    <property type="nucleotide sequence ID" value="NZ_AP025144.1"/>
</dbReference>
<dbReference type="Proteomes" id="UP001156690">
    <property type="component" value="Unassembled WGS sequence"/>
</dbReference>
<dbReference type="GO" id="GO:0016020">
    <property type="term" value="C:membrane"/>
    <property type="evidence" value="ECO:0007669"/>
    <property type="project" value="InterPro"/>
</dbReference>
<dbReference type="InterPro" id="IPR003594">
    <property type="entry name" value="HATPase_dom"/>
</dbReference>
<dbReference type="PANTHER" id="PTHR24421">
    <property type="entry name" value="NITRATE/NITRITE SENSOR PROTEIN NARX-RELATED"/>
    <property type="match status" value="1"/>
</dbReference>
<gene>
    <name evidence="11" type="ORF">GCM10007932_45310</name>
</gene>
<comment type="caution">
    <text evidence="11">The sequence shown here is derived from an EMBL/GenBank/DDBJ whole genome shotgun (WGS) entry which is preliminary data.</text>
</comment>
<accession>A0AAV5NY11</accession>
<keyword evidence="9" id="KW-1133">Transmembrane helix</keyword>
<dbReference type="Pfam" id="PF02518">
    <property type="entry name" value="HATPase_c"/>
    <property type="match status" value="1"/>
</dbReference>
<keyword evidence="4" id="KW-0808">Transferase</keyword>
<dbReference type="EC" id="2.7.13.3" evidence="2"/>
<keyword evidence="3" id="KW-0597">Phosphoprotein</keyword>
<dbReference type="AlphaFoldDB" id="A0AAV5NY11"/>
<evidence type="ECO:0000256" key="5">
    <source>
        <dbReference type="ARBA" id="ARBA00022741"/>
    </source>
</evidence>
<dbReference type="Gene3D" id="3.30.565.10">
    <property type="entry name" value="Histidine kinase-like ATPase, C-terminal domain"/>
    <property type="match status" value="1"/>
</dbReference>
<reference evidence="12" key="1">
    <citation type="journal article" date="2019" name="Int. J. Syst. Evol. Microbiol.">
        <title>The Global Catalogue of Microorganisms (GCM) 10K type strain sequencing project: providing services to taxonomists for standard genome sequencing and annotation.</title>
        <authorList>
            <consortium name="The Broad Institute Genomics Platform"/>
            <consortium name="The Broad Institute Genome Sequencing Center for Infectious Disease"/>
            <person name="Wu L."/>
            <person name="Ma J."/>
        </authorList>
    </citation>
    <scope>NUCLEOTIDE SEQUENCE [LARGE SCALE GENOMIC DNA]</scope>
    <source>
        <strain evidence="12">NBRC 15640</strain>
    </source>
</reference>
<keyword evidence="7" id="KW-0067">ATP-binding</keyword>
<evidence type="ECO:0000259" key="10">
    <source>
        <dbReference type="PROSITE" id="PS50109"/>
    </source>
</evidence>
<dbReference type="Pfam" id="PF07730">
    <property type="entry name" value="HisKA_3"/>
    <property type="match status" value="1"/>
</dbReference>
<dbReference type="InterPro" id="IPR005467">
    <property type="entry name" value="His_kinase_dom"/>
</dbReference>
<evidence type="ECO:0000256" key="7">
    <source>
        <dbReference type="ARBA" id="ARBA00022840"/>
    </source>
</evidence>
<dbReference type="EMBL" id="BSNX01000067">
    <property type="protein sequence ID" value="GLQ75169.1"/>
    <property type="molecule type" value="Genomic_DNA"/>
</dbReference>
<dbReference type="InterPro" id="IPR011712">
    <property type="entry name" value="Sig_transdc_His_kin_sub3_dim/P"/>
</dbReference>
<name>A0AAV5NY11_9VIBR</name>
<keyword evidence="5" id="KW-0547">Nucleotide-binding</keyword>
<evidence type="ECO:0000256" key="8">
    <source>
        <dbReference type="ARBA" id="ARBA00023012"/>
    </source>
</evidence>
<evidence type="ECO:0000256" key="3">
    <source>
        <dbReference type="ARBA" id="ARBA00022553"/>
    </source>
</evidence>
<comment type="catalytic activity">
    <reaction evidence="1">
        <text>ATP + protein L-histidine = ADP + protein N-phospho-L-histidine.</text>
        <dbReference type="EC" id="2.7.13.3"/>
    </reaction>
</comment>
<dbReference type="GO" id="GO:0046983">
    <property type="term" value="F:protein dimerization activity"/>
    <property type="evidence" value="ECO:0007669"/>
    <property type="project" value="InterPro"/>
</dbReference>
<keyword evidence="9" id="KW-0472">Membrane</keyword>
<keyword evidence="9" id="KW-0812">Transmembrane</keyword>
<organism evidence="11 12">
    <name type="scientific">Vibrio penaeicida</name>
    <dbReference type="NCBI Taxonomy" id="104609"/>
    <lineage>
        <taxon>Bacteria</taxon>
        <taxon>Pseudomonadati</taxon>
        <taxon>Pseudomonadota</taxon>
        <taxon>Gammaproteobacteria</taxon>
        <taxon>Vibrionales</taxon>
        <taxon>Vibrionaceae</taxon>
        <taxon>Vibrio</taxon>
    </lineage>
</organism>
<dbReference type="PROSITE" id="PS50109">
    <property type="entry name" value="HIS_KIN"/>
    <property type="match status" value="1"/>
</dbReference>
<dbReference type="SMART" id="SM00387">
    <property type="entry name" value="HATPase_c"/>
    <property type="match status" value="1"/>
</dbReference>
<dbReference type="InterPro" id="IPR036890">
    <property type="entry name" value="HATPase_C_sf"/>
</dbReference>
<dbReference type="SUPFAM" id="SSF55874">
    <property type="entry name" value="ATPase domain of HSP90 chaperone/DNA topoisomerase II/histidine kinase"/>
    <property type="match status" value="1"/>
</dbReference>
<evidence type="ECO:0000256" key="4">
    <source>
        <dbReference type="ARBA" id="ARBA00022679"/>
    </source>
</evidence>
<dbReference type="InterPro" id="IPR050482">
    <property type="entry name" value="Sensor_HK_TwoCompSys"/>
</dbReference>
<evidence type="ECO:0000256" key="2">
    <source>
        <dbReference type="ARBA" id="ARBA00012438"/>
    </source>
</evidence>
<keyword evidence="8" id="KW-0902">Two-component regulatory system</keyword>
<evidence type="ECO:0000256" key="9">
    <source>
        <dbReference type="SAM" id="Phobius"/>
    </source>
</evidence>
<evidence type="ECO:0000256" key="1">
    <source>
        <dbReference type="ARBA" id="ARBA00000085"/>
    </source>
</evidence>
<feature type="domain" description="Histidine kinase" evidence="10">
    <location>
        <begin position="130"/>
        <end position="329"/>
    </location>
</feature>
<feature type="transmembrane region" description="Helical" evidence="9">
    <location>
        <begin position="83"/>
        <end position="103"/>
    </location>
</feature>
<protein>
    <recommendedName>
        <fullName evidence="2">histidine kinase</fullName>
        <ecNumber evidence="2">2.7.13.3</ecNumber>
    </recommendedName>
</protein>
<dbReference type="GO" id="GO:0000155">
    <property type="term" value="F:phosphorelay sensor kinase activity"/>
    <property type="evidence" value="ECO:0007669"/>
    <property type="project" value="InterPro"/>
</dbReference>